<dbReference type="Pfam" id="PF05721">
    <property type="entry name" value="PhyH"/>
    <property type="match status" value="1"/>
</dbReference>
<dbReference type="EMBL" id="HBGW01018571">
    <property type="protein sequence ID" value="CAD9527795.1"/>
    <property type="molecule type" value="Transcribed_RNA"/>
</dbReference>
<dbReference type="PANTHER" id="PTHR31630:SF6">
    <property type="entry name" value="PHYTANOYL-COA DIOXYGENASE-RELATED"/>
    <property type="match status" value="1"/>
</dbReference>
<name>A0A7S2N9Q8_9DINO</name>
<evidence type="ECO:0008006" key="3">
    <source>
        <dbReference type="Google" id="ProtNLM"/>
    </source>
</evidence>
<accession>A0A7S2N9Q8</accession>
<dbReference type="AlphaFoldDB" id="A0A7S2N9Q8"/>
<evidence type="ECO:0000256" key="1">
    <source>
        <dbReference type="SAM" id="Phobius"/>
    </source>
</evidence>
<keyword evidence="1" id="KW-0812">Transmembrane</keyword>
<keyword evidence="1" id="KW-0472">Membrane</keyword>
<dbReference type="PANTHER" id="PTHR31630">
    <property type="entry name" value="PHYTANOYL-COA DIOXYGENASE-RELATED-RELATED"/>
    <property type="match status" value="1"/>
</dbReference>
<dbReference type="Gene3D" id="2.60.120.620">
    <property type="entry name" value="q2cbj1_9rhob like domain"/>
    <property type="match status" value="1"/>
</dbReference>
<dbReference type="InterPro" id="IPR008775">
    <property type="entry name" value="Phytyl_CoA_dOase-like"/>
</dbReference>
<proteinExistence type="predicted"/>
<reference evidence="2" key="1">
    <citation type="submission" date="2021-01" db="EMBL/GenBank/DDBJ databases">
        <authorList>
            <person name="Corre E."/>
            <person name="Pelletier E."/>
            <person name="Niang G."/>
            <person name="Scheremetjew M."/>
            <person name="Finn R."/>
            <person name="Kale V."/>
            <person name="Holt S."/>
            <person name="Cochrane G."/>
            <person name="Meng A."/>
            <person name="Brown T."/>
            <person name="Cohen L."/>
        </authorList>
    </citation>
    <scope>NUCLEOTIDE SEQUENCE</scope>
    <source>
        <strain evidence="2">RCC3387</strain>
    </source>
</reference>
<organism evidence="2">
    <name type="scientific">Zooxanthella nutricula</name>
    <dbReference type="NCBI Taxonomy" id="1333877"/>
    <lineage>
        <taxon>Eukaryota</taxon>
        <taxon>Sar</taxon>
        <taxon>Alveolata</taxon>
        <taxon>Dinophyceae</taxon>
        <taxon>Peridiniales</taxon>
        <taxon>Peridiniales incertae sedis</taxon>
        <taxon>Zooxanthella</taxon>
    </lineage>
</organism>
<evidence type="ECO:0000313" key="2">
    <source>
        <dbReference type="EMBL" id="CAD9527795.1"/>
    </source>
</evidence>
<sequence>MRERCLVGLIFNTCGHSAVLGIVSASTVVAAASLLLRDDAASLLRGTLRIGVCFACVVASAAFFPRAAAALSRWRQRLLPRDPLMEIAGGVTGPPHPDVIARAERIAAKRKLVKVPLSQEEQLARLDTTPTPRFKLDDHAWVLHLEQEGFAVIADVAGPGDLERSQHLLWDFLEEHSPWRRAAPETWTDQGFDHLGSVRTGILSGCGVGQSAFMWHARTLPKVRAVFERVWGTSELLVSFDGANVFRPWHHGFRKTLCGWWHVDQGAGKRGRHAVQGLLSLFPADATTGGLTVVPGSHHRHGEVVEDQQNPAIDYCTVQSYCPVLQELPHRLVTCEAGDLVLWDSRTVHANTPAPKPPVSPADQLLRAVAYVCMTPKTCAAADVRKQRRTAFEHGFGTTHWPHELTLGSQGVGPFPPLATAAPEVQDLVG</sequence>
<gene>
    <name evidence="2" type="ORF">BRAN1462_LOCUS11675</name>
</gene>
<feature type="transmembrane region" description="Helical" evidence="1">
    <location>
        <begin position="47"/>
        <end position="71"/>
    </location>
</feature>
<keyword evidence="1" id="KW-1133">Transmembrane helix</keyword>
<protein>
    <recommendedName>
        <fullName evidence="3">Phytanoyl-CoA dioxygenase</fullName>
    </recommendedName>
</protein>
<dbReference type="SUPFAM" id="SSF51197">
    <property type="entry name" value="Clavaminate synthase-like"/>
    <property type="match status" value="1"/>
</dbReference>